<evidence type="ECO:0000256" key="1">
    <source>
        <dbReference type="SAM" id="Phobius"/>
    </source>
</evidence>
<name>A0A382EIA1_9ZZZZ</name>
<keyword evidence="1" id="KW-0472">Membrane</keyword>
<protein>
    <submittedName>
        <fullName evidence="2">Uncharacterized protein</fullName>
    </submittedName>
</protein>
<dbReference type="AlphaFoldDB" id="A0A382EIA1"/>
<dbReference type="EMBL" id="UINC01044392">
    <property type="protein sequence ID" value="SVB49794.1"/>
    <property type="molecule type" value="Genomic_DNA"/>
</dbReference>
<sequence>MKIKHYLQTYGFTNKWFLLLLYGIPVVWFILYLIDK</sequence>
<gene>
    <name evidence="2" type="ORF">METZ01_LOCUS202648</name>
</gene>
<reference evidence="2" key="1">
    <citation type="submission" date="2018-05" db="EMBL/GenBank/DDBJ databases">
        <authorList>
            <person name="Lanie J.A."/>
            <person name="Ng W.-L."/>
            <person name="Kazmierczak K.M."/>
            <person name="Andrzejewski T.M."/>
            <person name="Davidsen T.M."/>
            <person name="Wayne K.J."/>
            <person name="Tettelin H."/>
            <person name="Glass J.I."/>
            <person name="Rusch D."/>
            <person name="Podicherti R."/>
            <person name="Tsui H.-C.T."/>
            <person name="Winkler M.E."/>
        </authorList>
    </citation>
    <scope>NUCLEOTIDE SEQUENCE</scope>
</reference>
<accession>A0A382EIA1</accession>
<organism evidence="2">
    <name type="scientific">marine metagenome</name>
    <dbReference type="NCBI Taxonomy" id="408172"/>
    <lineage>
        <taxon>unclassified sequences</taxon>
        <taxon>metagenomes</taxon>
        <taxon>ecological metagenomes</taxon>
    </lineage>
</organism>
<feature type="transmembrane region" description="Helical" evidence="1">
    <location>
        <begin position="16"/>
        <end position="34"/>
    </location>
</feature>
<keyword evidence="1" id="KW-0812">Transmembrane</keyword>
<evidence type="ECO:0000313" key="2">
    <source>
        <dbReference type="EMBL" id="SVB49794.1"/>
    </source>
</evidence>
<proteinExistence type="predicted"/>
<keyword evidence="1" id="KW-1133">Transmembrane helix</keyword>